<comment type="catalytic activity">
    <reaction evidence="12">
        <text>4 Fe(2+) + O2 + 4 H(+) = 4 Fe(3+) + 2 H2O</text>
        <dbReference type="Rhea" id="RHEA:11148"/>
        <dbReference type="ChEBI" id="CHEBI:15377"/>
        <dbReference type="ChEBI" id="CHEBI:15378"/>
        <dbReference type="ChEBI" id="CHEBI:15379"/>
        <dbReference type="ChEBI" id="CHEBI:29033"/>
        <dbReference type="ChEBI" id="CHEBI:29034"/>
        <dbReference type="EC" id="1.16.3.1"/>
    </reaction>
</comment>
<keyword evidence="8" id="KW-0560">Oxidoreductase</keyword>
<organism evidence="13 14">
    <name type="scientific">Rhizopus stolonifer</name>
    <name type="common">Rhizopus nigricans</name>
    <dbReference type="NCBI Taxonomy" id="4846"/>
    <lineage>
        <taxon>Eukaryota</taxon>
        <taxon>Fungi</taxon>
        <taxon>Fungi incertae sedis</taxon>
        <taxon>Mucoromycota</taxon>
        <taxon>Mucoromycotina</taxon>
        <taxon>Mucoromycetes</taxon>
        <taxon>Mucorales</taxon>
        <taxon>Mucorineae</taxon>
        <taxon>Rhizopodaceae</taxon>
        <taxon>Rhizopus</taxon>
    </lineage>
</organism>
<proteinExistence type="inferred from homology"/>
<keyword evidence="9" id="KW-0408">Iron</keyword>
<dbReference type="AlphaFoldDB" id="A0A367KJD9"/>
<comment type="caution">
    <text evidence="13">The sequence shown here is derived from an EMBL/GenBank/DDBJ whole genome shotgun (WGS) entry which is preliminary data.</text>
</comment>
<reference evidence="13 14" key="1">
    <citation type="journal article" date="2018" name="G3 (Bethesda)">
        <title>Phylogenetic and Phylogenomic Definition of Rhizopus Species.</title>
        <authorList>
            <person name="Gryganskyi A.P."/>
            <person name="Golan J."/>
            <person name="Dolatabadi S."/>
            <person name="Mondo S."/>
            <person name="Robb S."/>
            <person name="Idnurm A."/>
            <person name="Muszewska A."/>
            <person name="Steczkiewicz K."/>
            <person name="Masonjones S."/>
            <person name="Liao H.L."/>
            <person name="Gajdeczka M.T."/>
            <person name="Anike F."/>
            <person name="Vuek A."/>
            <person name="Anishchenko I.M."/>
            <person name="Voigt K."/>
            <person name="de Hoog G.S."/>
            <person name="Smith M.E."/>
            <person name="Heitman J."/>
            <person name="Vilgalys R."/>
            <person name="Stajich J.E."/>
        </authorList>
    </citation>
    <scope>NUCLEOTIDE SEQUENCE [LARGE SCALE GENOMIC DNA]</scope>
    <source>
        <strain evidence="13 14">LSU 92-RS-03</strain>
    </source>
</reference>
<evidence type="ECO:0000313" key="13">
    <source>
        <dbReference type="EMBL" id="RCI02343.1"/>
    </source>
</evidence>
<keyword evidence="5" id="KW-0813">Transport</keyword>
<dbReference type="InterPro" id="IPR020895">
    <property type="entry name" value="Frataxin_CS"/>
</dbReference>
<evidence type="ECO:0000256" key="12">
    <source>
        <dbReference type="ARBA" id="ARBA00047990"/>
    </source>
</evidence>
<gene>
    <name evidence="13" type="primary">FRR4_1</name>
    <name evidence="13" type="ORF">CU098_009795</name>
</gene>
<dbReference type="Proteomes" id="UP000253551">
    <property type="component" value="Unassembled WGS sequence"/>
</dbReference>
<evidence type="ECO:0000313" key="14">
    <source>
        <dbReference type="Proteomes" id="UP000253551"/>
    </source>
</evidence>
<dbReference type="CDD" id="cd00503">
    <property type="entry name" value="Frataxin"/>
    <property type="match status" value="1"/>
</dbReference>
<keyword evidence="14" id="KW-1185">Reference proteome</keyword>
<dbReference type="STRING" id="4846.A0A367KJD9"/>
<dbReference type="GO" id="GO:0016226">
    <property type="term" value="P:iron-sulfur cluster assembly"/>
    <property type="evidence" value="ECO:0007669"/>
    <property type="project" value="InterPro"/>
</dbReference>
<evidence type="ECO:0000256" key="10">
    <source>
        <dbReference type="ARBA" id="ARBA00023065"/>
    </source>
</evidence>
<dbReference type="GO" id="GO:0005739">
    <property type="term" value="C:mitochondrion"/>
    <property type="evidence" value="ECO:0007669"/>
    <property type="project" value="UniProtKB-SubCell"/>
</dbReference>
<dbReference type="GO" id="GO:0008198">
    <property type="term" value="F:ferrous iron binding"/>
    <property type="evidence" value="ECO:0007669"/>
    <property type="project" value="TreeGrafter"/>
</dbReference>
<evidence type="ECO:0000256" key="4">
    <source>
        <dbReference type="ARBA" id="ARBA00022434"/>
    </source>
</evidence>
<dbReference type="PROSITE" id="PS01344">
    <property type="entry name" value="FRATAXIN_1"/>
    <property type="match status" value="1"/>
</dbReference>
<comment type="similarity">
    <text evidence="2">Belongs to the frataxin family.</text>
</comment>
<dbReference type="GO" id="GO:0004322">
    <property type="term" value="F:ferroxidase activity"/>
    <property type="evidence" value="ECO:0007669"/>
    <property type="project" value="UniProtKB-EC"/>
</dbReference>
<dbReference type="GO" id="GO:0008199">
    <property type="term" value="F:ferric iron binding"/>
    <property type="evidence" value="ECO:0007669"/>
    <property type="project" value="InterPro"/>
</dbReference>
<protein>
    <recommendedName>
        <fullName evidence="3">ferroxidase</fullName>
        <ecNumber evidence="3">1.16.3.1</ecNumber>
    </recommendedName>
</protein>
<dbReference type="NCBIfam" id="TIGR03421">
    <property type="entry name" value="FeS_CyaY"/>
    <property type="match status" value="1"/>
</dbReference>
<evidence type="ECO:0000256" key="7">
    <source>
        <dbReference type="ARBA" id="ARBA00022946"/>
    </source>
</evidence>
<dbReference type="Pfam" id="PF01491">
    <property type="entry name" value="Frataxin_Cyay"/>
    <property type="match status" value="1"/>
</dbReference>
<accession>A0A367KJD9</accession>
<keyword evidence="7" id="KW-0809">Transit peptide</keyword>
<dbReference type="PANTHER" id="PTHR16821:SF2">
    <property type="entry name" value="FRATAXIN, MITOCHONDRIAL"/>
    <property type="match status" value="1"/>
</dbReference>
<dbReference type="GO" id="GO:0006879">
    <property type="term" value="P:intracellular iron ion homeostasis"/>
    <property type="evidence" value="ECO:0007669"/>
    <property type="project" value="UniProtKB-KW"/>
</dbReference>
<evidence type="ECO:0000256" key="6">
    <source>
        <dbReference type="ARBA" id="ARBA00022496"/>
    </source>
</evidence>
<keyword evidence="6" id="KW-0410">Iron transport</keyword>
<evidence type="ECO:0000256" key="3">
    <source>
        <dbReference type="ARBA" id="ARBA00013107"/>
    </source>
</evidence>
<dbReference type="OrthoDB" id="1897642at2759"/>
<dbReference type="InterPro" id="IPR036524">
    <property type="entry name" value="Frataxin/CyaY_sf"/>
</dbReference>
<dbReference type="GO" id="GO:0051537">
    <property type="term" value="F:2 iron, 2 sulfur cluster binding"/>
    <property type="evidence" value="ECO:0007669"/>
    <property type="project" value="TreeGrafter"/>
</dbReference>
<dbReference type="PROSITE" id="PS50810">
    <property type="entry name" value="FRATAXIN_2"/>
    <property type="match status" value="1"/>
</dbReference>
<keyword evidence="10" id="KW-0406">Ion transport</keyword>
<evidence type="ECO:0000256" key="5">
    <source>
        <dbReference type="ARBA" id="ARBA00022448"/>
    </source>
</evidence>
<dbReference type="SUPFAM" id="SSF55387">
    <property type="entry name" value="Frataxin/Nqo15-like"/>
    <property type="match status" value="1"/>
</dbReference>
<dbReference type="InterPro" id="IPR017789">
    <property type="entry name" value="Frataxin"/>
</dbReference>
<dbReference type="NCBIfam" id="TIGR03422">
    <property type="entry name" value="mito_frataxin"/>
    <property type="match status" value="1"/>
</dbReference>
<keyword evidence="11" id="KW-0496">Mitochondrion</keyword>
<evidence type="ECO:0000256" key="1">
    <source>
        <dbReference type="ARBA" id="ARBA00004173"/>
    </source>
</evidence>
<dbReference type="InterPro" id="IPR002908">
    <property type="entry name" value="Frataxin/CyaY"/>
</dbReference>
<evidence type="ECO:0000256" key="8">
    <source>
        <dbReference type="ARBA" id="ARBA00023002"/>
    </source>
</evidence>
<dbReference type="Gene3D" id="3.30.920.10">
    <property type="entry name" value="Frataxin/CyaY"/>
    <property type="match status" value="1"/>
</dbReference>
<keyword evidence="4" id="KW-0409">Iron storage</keyword>
<dbReference type="EMBL" id="PJQM01001435">
    <property type="protein sequence ID" value="RCI02343.1"/>
    <property type="molecule type" value="Genomic_DNA"/>
</dbReference>
<evidence type="ECO:0000256" key="9">
    <source>
        <dbReference type="ARBA" id="ARBA00023004"/>
    </source>
</evidence>
<feature type="non-terminal residue" evidence="13">
    <location>
        <position position="1"/>
    </location>
</feature>
<dbReference type="PANTHER" id="PTHR16821">
    <property type="entry name" value="FRATAXIN"/>
    <property type="match status" value="1"/>
</dbReference>
<sequence>KEECKAQLAKHINSASSLFFQPLCTRRRKQQWNLMIFAVIDITNMKAKDHVEFDSTVTVDKKKVTPGSTEMMRKNSMLRHIARASAQYSRAFASTRIVCQTLRVPVTRSVRLTPLCSRQIHSSFIQHKEPTSYTITQLDTDRYHRLSDQILEHIVNKLEEIGDETDMPGFDIEYSQGVMTISLGEHGTYVVNKQPPNHQIWLSSPISGPQRYDFDEKHHKWFYHRDNHTLDQVLNTELSNAFGHPIDLLEGYEPIQA</sequence>
<dbReference type="GO" id="GO:0034986">
    <property type="term" value="F:iron chaperone activity"/>
    <property type="evidence" value="ECO:0007669"/>
    <property type="project" value="TreeGrafter"/>
</dbReference>
<evidence type="ECO:0000256" key="11">
    <source>
        <dbReference type="ARBA" id="ARBA00023128"/>
    </source>
</evidence>
<dbReference type="SMART" id="SM01219">
    <property type="entry name" value="Frataxin_Cyay"/>
    <property type="match status" value="1"/>
</dbReference>
<dbReference type="GO" id="GO:0006826">
    <property type="term" value="P:iron ion transport"/>
    <property type="evidence" value="ECO:0007669"/>
    <property type="project" value="UniProtKB-KW"/>
</dbReference>
<comment type="subcellular location">
    <subcellularLocation>
        <location evidence="1">Mitochondrion</location>
    </subcellularLocation>
</comment>
<dbReference type="EC" id="1.16.3.1" evidence="3"/>
<evidence type="ECO:0000256" key="2">
    <source>
        <dbReference type="ARBA" id="ARBA00008183"/>
    </source>
</evidence>
<name>A0A367KJD9_RHIST</name>